<evidence type="ECO:0000256" key="1">
    <source>
        <dbReference type="ARBA" id="ARBA00005121"/>
    </source>
</evidence>
<evidence type="ECO:0000256" key="13">
    <source>
        <dbReference type="ARBA" id="ARBA00048555"/>
    </source>
</evidence>
<keyword evidence="7 15" id="KW-0808">Transferase</keyword>
<evidence type="ECO:0000256" key="3">
    <source>
        <dbReference type="ARBA" id="ARBA00011233"/>
    </source>
</evidence>
<dbReference type="InterPro" id="IPR036451">
    <property type="entry name" value="CblAdoTrfase-like_sf"/>
</dbReference>
<dbReference type="Gene3D" id="1.20.1200.10">
    <property type="entry name" value="Cobalamin adenosyltransferase-like"/>
    <property type="match status" value="1"/>
</dbReference>
<dbReference type="AlphaFoldDB" id="A0A1H9U4C3"/>
<evidence type="ECO:0000256" key="15">
    <source>
        <dbReference type="RuleBase" id="RU366026"/>
    </source>
</evidence>
<dbReference type="GO" id="GO:0009236">
    <property type="term" value="P:cobalamin biosynthetic process"/>
    <property type="evidence" value="ECO:0007669"/>
    <property type="project" value="UniProtKB-UniRule"/>
</dbReference>
<evidence type="ECO:0000259" key="16">
    <source>
        <dbReference type="Pfam" id="PF01923"/>
    </source>
</evidence>
<dbReference type="Pfam" id="PF01923">
    <property type="entry name" value="Cob_adeno_trans"/>
    <property type="match status" value="1"/>
</dbReference>
<dbReference type="Proteomes" id="UP000198948">
    <property type="component" value="Unassembled WGS sequence"/>
</dbReference>
<keyword evidence="18" id="KW-1185">Reference proteome</keyword>
<gene>
    <name evidence="17" type="ORF">SAMN04488559_12126</name>
</gene>
<evidence type="ECO:0000256" key="11">
    <source>
        <dbReference type="ARBA" id="ARBA00033334"/>
    </source>
</evidence>
<dbReference type="PANTHER" id="PTHR12213">
    <property type="entry name" value="CORRINOID ADENOSYLTRANSFERASE"/>
    <property type="match status" value="1"/>
</dbReference>
<evidence type="ECO:0000256" key="9">
    <source>
        <dbReference type="ARBA" id="ARBA00022840"/>
    </source>
</evidence>
<evidence type="ECO:0000256" key="5">
    <source>
        <dbReference type="ARBA" id="ARBA00020963"/>
    </source>
</evidence>
<dbReference type="OrthoDB" id="9778896at2"/>
<dbReference type="STRING" id="142588.SAMN04488559_12126"/>
<evidence type="ECO:0000256" key="14">
    <source>
        <dbReference type="ARBA" id="ARBA00048692"/>
    </source>
</evidence>
<evidence type="ECO:0000256" key="2">
    <source>
        <dbReference type="ARBA" id="ARBA00007487"/>
    </source>
</evidence>
<keyword evidence="8 15" id="KW-0547">Nucleotide-binding</keyword>
<dbReference type="SUPFAM" id="SSF89028">
    <property type="entry name" value="Cobalamin adenosyltransferase-like"/>
    <property type="match status" value="1"/>
</dbReference>
<feature type="domain" description="Cobalamin adenosyltransferase-like" evidence="16">
    <location>
        <begin position="3"/>
        <end position="167"/>
    </location>
</feature>
<dbReference type="GO" id="GO:0005524">
    <property type="term" value="F:ATP binding"/>
    <property type="evidence" value="ECO:0007669"/>
    <property type="project" value="UniProtKB-UniRule"/>
</dbReference>
<dbReference type="RefSeq" id="WP_092653725.1">
    <property type="nucleotide sequence ID" value="NZ_FOHA01000021.1"/>
</dbReference>
<evidence type="ECO:0000256" key="12">
    <source>
        <dbReference type="ARBA" id="ARBA00033354"/>
    </source>
</evidence>
<proteinExistence type="inferred from homology"/>
<reference evidence="17 18" key="1">
    <citation type="submission" date="2016-10" db="EMBL/GenBank/DDBJ databases">
        <authorList>
            <person name="de Groot N.N."/>
        </authorList>
    </citation>
    <scope>NUCLEOTIDE SEQUENCE [LARGE SCALE GENOMIC DNA]</scope>
    <source>
        <strain evidence="17 18">DSM 13760</strain>
    </source>
</reference>
<comment type="similarity">
    <text evidence="2 15">Belongs to the Cob(I)alamin adenosyltransferase family.</text>
</comment>
<dbReference type="InterPro" id="IPR029499">
    <property type="entry name" value="PduO-typ"/>
</dbReference>
<evidence type="ECO:0000256" key="7">
    <source>
        <dbReference type="ARBA" id="ARBA00022679"/>
    </source>
</evidence>
<sequence>MKIYTKTGDKGMTRLVGGAQVSKDSARVSAYGTLDELNSLVGFIVSQMNDTENTDIKAELAEIQQYLFDCGTDLATPDGIREYRMTKEPTKWLESRIDVYTEIPPQIEEFIIPGGTPIASQLHMARTVARRGERYIVSVAWTAEINSHVLKFVNRLSDYFFAIARVVNYRANCQDVHYQRSGKVFHNGPAK</sequence>
<comment type="catalytic activity">
    <reaction evidence="14 15">
        <text>2 cob(II)alamin + reduced [electron-transfer flavoprotein] + 2 ATP = 2 adenosylcob(III)alamin + 2 triphosphate + oxidized [electron-transfer flavoprotein] + 3 H(+)</text>
        <dbReference type="Rhea" id="RHEA:28671"/>
        <dbReference type="Rhea" id="RHEA-COMP:10685"/>
        <dbReference type="Rhea" id="RHEA-COMP:10686"/>
        <dbReference type="ChEBI" id="CHEBI:15378"/>
        <dbReference type="ChEBI" id="CHEBI:16304"/>
        <dbReference type="ChEBI" id="CHEBI:18036"/>
        <dbReference type="ChEBI" id="CHEBI:18408"/>
        <dbReference type="ChEBI" id="CHEBI:30616"/>
        <dbReference type="ChEBI" id="CHEBI:57692"/>
        <dbReference type="ChEBI" id="CHEBI:58307"/>
        <dbReference type="EC" id="2.5.1.17"/>
    </reaction>
</comment>
<dbReference type="FunFam" id="1.20.1200.10:FF:000001">
    <property type="entry name" value="Cob(I)yrinic acid a,c-diamide adenosyltransferase"/>
    <property type="match status" value="1"/>
</dbReference>
<dbReference type="EMBL" id="FOHA01000021">
    <property type="protein sequence ID" value="SES04172.1"/>
    <property type="molecule type" value="Genomic_DNA"/>
</dbReference>
<dbReference type="NCBIfam" id="TIGR00636">
    <property type="entry name" value="PduO_Nterm"/>
    <property type="match status" value="1"/>
</dbReference>
<evidence type="ECO:0000313" key="18">
    <source>
        <dbReference type="Proteomes" id="UP000198948"/>
    </source>
</evidence>
<evidence type="ECO:0000256" key="6">
    <source>
        <dbReference type="ARBA" id="ARBA00022573"/>
    </source>
</evidence>
<comment type="catalytic activity">
    <reaction evidence="13 15">
        <text>2 cob(II)yrinate a,c diamide + reduced [electron-transfer flavoprotein] + 2 ATP = 2 adenosylcob(III)yrinate a,c-diamide + 2 triphosphate + oxidized [electron-transfer flavoprotein] + 3 H(+)</text>
        <dbReference type="Rhea" id="RHEA:11528"/>
        <dbReference type="Rhea" id="RHEA-COMP:10685"/>
        <dbReference type="Rhea" id="RHEA-COMP:10686"/>
        <dbReference type="ChEBI" id="CHEBI:15378"/>
        <dbReference type="ChEBI" id="CHEBI:18036"/>
        <dbReference type="ChEBI" id="CHEBI:30616"/>
        <dbReference type="ChEBI" id="CHEBI:57692"/>
        <dbReference type="ChEBI" id="CHEBI:58307"/>
        <dbReference type="ChEBI" id="CHEBI:58503"/>
        <dbReference type="ChEBI" id="CHEBI:58537"/>
        <dbReference type="EC" id="2.5.1.17"/>
    </reaction>
</comment>
<keyword evidence="9 15" id="KW-0067">ATP-binding</keyword>
<evidence type="ECO:0000256" key="8">
    <source>
        <dbReference type="ARBA" id="ARBA00022741"/>
    </source>
</evidence>
<accession>A0A1H9U4C3</accession>
<dbReference type="EC" id="2.5.1.17" evidence="4 15"/>
<dbReference type="PANTHER" id="PTHR12213:SF0">
    <property type="entry name" value="CORRINOID ADENOSYLTRANSFERASE MMAB"/>
    <property type="match status" value="1"/>
</dbReference>
<comment type="subunit">
    <text evidence="3">Homotrimer.</text>
</comment>
<evidence type="ECO:0000256" key="4">
    <source>
        <dbReference type="ARBA" id="ARBA00012454"/>
    </source>
</evidence>
<evidence type="ECO:0000256" key="10">
    <source>
        <dbReference type="ARBA" id="ARBA00031529"/>
    </source>
</evidence>
<comment type="pathway">
    <text evidence="1 15">Cofactor biosynthesis; adenosylcobalamin biosynthesis; adenosylcobalamin from cob(II)yrinate a,c-diamide: step 2/7.</text>
</comment>
<dbReference type="UniPathway" id="UPA00148">
    <property type="reaction ID" value="UER00233"/>
</dbReference>
<dbReference type="GO" id="GO:0008817">
    <property type="term" value="F:corrinoid adenosyltransferase activity"/>
    <property type="evidence" value="ECO:0007669"/>
    <property type="project" value="UniProtKB-UniRule"/>
</dbReference>
<name>A0A1H9U4C3_9LACT</name>
<organism evidence="17 18">
    <name type="scientific">Isobaculum melis</name>
    <dbReference type="NCBI Taxonomy" id="142588"/>
    <lineage>
        <taxon>Bacteria</taxon>
        <taxon>Bacillati</taxon>
        <taxon>Bacillota</taxon>
        <taxon>Bacilli</taxon>
        <taxon>Lactobacillales</taxon>
        <taxon>Carnobacteriaceae</taxon>
        <taxon>Isobaculum</taxon>
    </lineage>
</organism>
<dbReference type="InterPro" id="IPR016030">
    <property type="entry name" value="CblAdoTrfase-like"/>
</dbReference>
<protein>
    <recommendedName>
        <fullName evidence="5 15">Corrinoid adenosyltransferase</fullName>
        <ecNumber evidence="4 15">2.5.1.17</ecNumber>
    </recommendedName>
    <alternativeName>
        <fullName evidence="10 15">Cob(II)alamin adenosyltransferase</fullName>
    </alternativeName>
    <alternativeName>
        <fullName evidence="12 15">Cob(II)yrinic acid a,c-diamide adenosyltransferase</fullName>
    </alternativeName>
    <alternativeName>
        <fullName evidence="11 15">Cobinamide/cobalamin adenosyltransferase</fullName>
    </alternativeName>
</protein>
<evidence type="ECO:0000313" key="17">
    <source>
        <dbReference type="EMBL" id="SES04172.1"/>
    </source>
</evidence>
<keyword evidence="6 15" id="KW-0169">Cobalamin biosynthesis</keyword>